<comment type="caution">
    <text evidence="7">The sequence shown here is derived from an EMBL/GenBank/DDBJ whole genome shotgun (WGS) entry which is preliminary data.</text>
</comment>
<dbReference type="InterPro" id="IPR045214">
    <property type="entry name" value="Surf1/Surf4"/>
</dbReference>
<evidence type="ECO:0000256" key="4">
    <source>
        <dbReference type="ARBA" id="ARBA00022989"/>
    </source>
</evidence>
<dbReference type="CDD" id="cd06662">
    <property type="entry name" value="SURF1"/>
    <property type="match status" value="1"/>
</dbReference>
<evidence type="ECO:0000256" key="3">
    <source>
        <dbReference type="ARBA" id="ARBA00022692"/>
    </source>
</evidence>
<dbReference type="Proteomes" id="UP000321181">
    <property type="component" value="Unassembled WGS sequence"/>
</dbReference>
<keyword evidence="5" id="KW-0472">Membrane</keyword>
<name>A0A512D8X5_9CELL</name>
<proteinExistence type="inferred from homology"/>
<dbReference type="PANTHER" id="PTHR23427:SF2">
    <property type="entry name" value="SURFEIT LOCUS PROTEIN 1"/>
    <property type="match status" value="1"/>
</dbReference>
<evidence type="ECO:0000313" key="8">
    <source>
        <dbReference type="Proteomes" id="UP000321181"/>
    </source>
</evidence>
<comment type="similarity">
    <text evidence="2 6">Belongs to the SURF1 family.</text>
</comment>
<keyword evidence="4" id="KW-1133">Transmembrane helix</keyword>
<dbReference type="EMBL" id="BJYY01000002">
    <property type="protein sequence ID" value="GEO32942.1"/>
    <property type="molecule type" value="Genomic_DNA"/>
</dbReference>
<evidence type="ECO:0000256" key="6">
    <source>
        <dbReference type="RuleBase" id="RU363076"/>
    </source>
</evidence>
<dbReference type="AlphaFoldDB" id="A0A512D8X5"/>
<reference evidence="7 8" key="1">
    <citation type="submission" date="2019-07" db="EMBL/GenBank/DDBJ databases">
        <title>Whole genome shotgun sequence of Cellulomonas aerilata NBRC 106308.</title>
        <authorList>
            <person name="Hosoyama A."/>
            <person name="Uohara A."/>
            <person name="Ohji S."/>
            <person name="Ichikawa N."/>
        </authorList>
    </citation>
    <scope>NUCLEOTIDE SEQUENCE [LARGE SCALE GENOMIC DNA]</scope>
    <source>
        <strain evidence="7 8">NBRC 106308</strain>
    </source>
</reference>
<keyword evidence="6" id="KW-1003">Cell membrane</keyword>
<evidence type="ECO:0000256" key="1">
    <source>
        <dbReference type="ARBA" id="ARBA00004370"/>
    </source>
</evidence>
<dbReference type="Pfam" id="PF02104">
    <property type="entry name" value="SURF1"/>
    <property type="match status" value="1"/>
</dbReference>
<dbReference type="InterPro" id="IPR002994">
    <property type="entry name" value="Surf1/Shy1"/>
</dbReference>
<gene>
    <name evidence="7" type="ORF">CAE01nite_06670</name>
</gene>
<dbReference type="RefSeq" id="WP_246130981.1">
    <property type="nucleotide sequence ID" value="NZ_BAAARM010000001.1"/>
</dbReference>
<dbReference type="GO" id="GO:0005886">
    <property type="term" value="C:plasma membrane"/>
    <property type="evidence" value="ECO:0007669"/>
    <property type="project" value="UniProtKB-SubCell"/>
</dbReference>
<comment type="subcellular location">
    <subcellularLocation>
        <location evidence="6">Cell membrane</location>
        <topology evidence="6">Multi-pass membrane protein</topology>
    </subcellularLocation>
    <subcellularLocation>
        <location evidence="1">Membrane</location>
    </subcellularLocation>
</comment>
<sequence length="262" mass="27573">MEDREPTSLLRAAVRPRMLVLLVVLLVAAALCARLGVWQLDRAHVRAQAGQAAGQEAPGPVPLDEVLAPQTTFDGGVQTRPVTATGTYEADRQLVVEGRVVDGRPAYLVLTPLRVDGAVLPVVRGWVSSPDDDAALAVPDGEVVVTGYLRASEQSGTLDPGAGTTDAISSAQLVNVWGGPIYSGYLALTDAQPAQPSGPTPLPPPVADEGGWDLRNLGYAAQWWIFGLFALGLWVRMVRDEARGDVQDEPVVTTPTGADASP</sequence>
<dbReference type="PANTHER" id="PTHR23427">
    <property type="entry name" value="SURFEIT LOCUS PROTEIN"/>
    <property type="match status" value="1"/>
</dbReference>
<accession>A0A512D8X5</accession>
<evidence type="ECO:0000256" key="5">
    <source>
        <dbReference type="ARBA" id="ARBA00023136"/>
    </source>
</evidence>
<keyword evidence="8" id="KW-1185">Reference proteome</keyword>
<dbReference type="PROSITE" id="PS50895">
    <property type="entry name" value="SURF1"/>
    <property type="match status" value="1"/>
</dbReference>
<evidence type="ECO:0000256" key="2">
    <source>
        <dbReference type="ARBA" id="ARBA00007165"/>
    </source>
</evidence>
<organism evidence="7 8">
    <name type="scientific">Cellulomonas aerilata</name>
    <dbReference type="NCBI Taxonomy" id="515326"/>
    <lineage>
        <taxon>Bacteria</taxon>
        <taxon>Bacillati</taxon>
        <taxon>Actinomycetota</taxon>
        <taxon>Actinomycetes</taxon>
        <taxon>Micrococcales</taxon>
        <taxon>Cellulomonadaceae</taxon>
        <taxon>Cellulomonas</taxon>
    </lineage>
</organism>
<protein>
    <recommendedName>
        <fullName evidence="6">SURF1-like protein</fullName>
    </recommendedName>
</protein>
<evidence type="ECO:0000313" key="7">
    <source>
        <dbReference type="EMBL" id="GEO32942.1"/>
    </source>
</evidence>
<keyword evidence="3" id="KW-0812">Transmembrane</keyword>